<keyword evidence="5" id="KW-0175">Coiled coil</keyword>
<dbReference type="GO" id="GO:0070403">
    <property type="term" value="F:NAD+ binding"/>
    <property type="evidence" value="ECO:0007669"/>
    <property type="project" value="InterPro"/>
</dbReference>
<dbReference type="Pfam" id="PF13196">
    <property type="entry name" value="DUF4012"/>
    <property type="match status" value="1"/>
</dbReference>
<dbReference type="GO" id="GO:0042732">
    <property type="term" value="P:D-xylose metabolic process"/>
    <property type="evidence" value="ECO:0007669"/>
    <property type="project" value="InterPro"/>
</dbReference>
<dbReference type="InterPro" id="IPR036291">
    <property type="entry name" value="NAD(P)-bd_dom_sf"/>
</dbReference>
<sequence>MPNLPTALVAGAGGFIGSHLCDALIYQNCLVYGLDNWSTGKKENLKHLLNNKNFVFLEHDLNLPLKISLPSIDYIFHLAGIEAYLNGLDVSLETLLVNSQGTRQLLDLAKKDKAKFLLGSTIDVYFGFLSATDLNQYFSPDRKRQEAYSHHEAKRFSEALVHEYYSRYGLDARVVRLGHLYGPRQNLDSGDDIARLFKAAIAGKPLVVAGQGIKSLYPTYVSDLIYGLTKAMFSQSSTGQIYTLVNPQKTSALNFANLLKKIIRAEDLAIEFSSEPTDLDQLALSKSVLKSQEDLGWQPKVNLETGIAKTVAWLKTSKPAAAKASAGEAEEEISQPEDYSLEDLGISPSPPPKADQPLAEKKSKPKLKFPKLKLPKFKFKKPAISLKGKMWLLGAAVIFLWLAGPLFLSAALAFSGVASLKQAREVTDFTKAERLVRLTDRAADRFSLSRRLLRQASLTTKILGLRSISDNYDRLLSIGINLSQGGKHLALAGESGALLSQIVLHNEDGNITEALKRVQLNLDQAYSELSFVESELQSGRELTQDLTSPLVQEYQTLTDQLPKMRQKINQLRNILPLVPAFIAQNTKKTYLVLFQNSTELRPTGGFIGSYGLLTFEKGKLLDFSVEDIYAADGQLKGFVEPPEPIKEFLGQSTWFFRDSNWDPDFTVSAERAEWFLQKTTNRNVDGTIAVNLPAVKFLLEAIGPLTLADYNEEVSAENLFDRAEYRAEIDFFPGSTQKKDFLGSLAREIFTKAQNGSASDLIKLAQASEAALAQKQILIYLHDADSQKQLIQQNWAGSLYKPNLVTSDQRPVLSDYNFLVEANLGINKANYFLTRSIKQQLTILKNKEILAVTTINYQNQSPADAWPGGVYKSYLRQYLPAGSSLVSVKLDENRLNLTGDVDTSSTEDKFVLGFPVSVPVKGSLEAEITYRLPGSLVNKNNLSRLAVVMPKQPGILNDPVEVIVNHPTFLSVAAVSPQALVSPQVVTWRSDFSFDRVFTIDFIEK</sequence>
<evidence type="ECO:0000256" key="3">
    <source>
        <dbReference type="ARBA" id="ARBA00023027"/>
    </source>
</evidence>
<feature type="region of interest" description="Disordered" evidence="6">
    <location>
        <begin position="341"/>
        <end position="362"/>
    </location>
</feature>
<accession>A0A0G1X0D8</accession>
<evidence type="ECO:0000313" key="9">
    <source>
        <dbReference type="Proteomes" id="UP000034772"/>
    </source>
</evidence>
<dbReference type="SUPFAM" id="SSF51735">
    <property type="entry name" value="NAD(P)-binding Rossmann-fold domains"/>
    <property type="match status" value="1"/>
</dbReference>
<gene>
    <name evidence="8" type="ORF">UY17_C0006G0009</name>
</gene>
<protein>
    <submittedName>
        <fullName evidence="8">UDP-glucuronate decarboxylase</fullName>
    </submittedName>
</protein>
<evidence type="ECO:0000256" key="6">
    <source>
        <dbReference type="SAM" id="MobiDB-lite"/>
    </source>
</evidence>
<dbReference type="PANTHER" id="PTHR43078">
    <property type="entry name" value="UDP-GLUCURONIC ACID DECARBOXYLASE-RELATED"/>
    <property type="match status" value="1"/>
</dbReference>
<proteinExistence type="predicted"/>
<keyword evidence="2" id="KW-0210">Decarboxylase</keyword>
<dbReference type="GO" id="GO:0005737">
    <property type="term" value="C:cytoplasm"/>
    <property type="evidence" value="ECO:0007669"/>
    <property type="project" value="TreeGrafter"/>
</dbReference>
<evidence type="ECO:0000256" key="2">
    <source>
        <dbReference type="ARBA" id="ARBA00022793"/>
    </source>
</evidence>
<name>A0A0G1X0D8_9BACT</name>
<evidence type="ECO:0000256" key="4">
    <source>
        <dbReference type="ARBA" id="ARBA00023239"/>
    </source>
</evidence>
<reference evidence="8 9" key="1">
    <citation type="journal article" date="2015" name="Nature">
        <title>rRNA introns, odd ribosomes, and small enigmatic genomes across a large radiation of phyla.</title>
        <authorList>
            <person name="Brown C.T."/>
            <person name="Hug L.A."/>
            <person name="Thomas B.C."/>
            <person name="Sharon I."/>
            <person name="Castelle C.J."/>
            <person name="Singh A."/>
            <person name="Wilkins M.J."/>
            <person name="Williams K.H."/>
            <person name="Banfield J.F."/>
        </authorList>
    </citation>
    <scope>NUCLEOTIDE SEQUENCE [LARGE SCALE GENOMIC DNA]</scope>
</reference>
<evidence type="ECO:0000313" key="8">
    <source>
        <dbReference type="EMBL" id="KKU87905.1"/>
    </source>
</evidence>
<keyword evidence="3" id="KW-0520">NAD</keyword>
<dbReference type="Pfam" id="PF01370">
    <property type="entry name" value="Epimerase"/>
    <property type="match status" value="1"/>
</dbReference>
<organism evidence="8 9">
    <name type="scientific">Candidatus Beckwithbacteria bacterium GW2011_GWC2_47_9</name>
    <dbReference type="NCBI Taxonomy" id="1618373"/>
    <lineage>
        <taxon>Bacteria</taxon>
        <taxon>Candidatus Beckwithiibacteriota</taxon>
    </lineage>
</organism>
<dbReference type="GO" id="GO:0048040">
    <property type="term" value="F:UDP-glucuronate decarboxylase activity"/>
    <property type="evidence" value="ECO:0007669"/>
    <property type="project" value="TreeGrafter"/>
</dbReference>
<comment type="cofactor">
    <cofactor evidence="1">
        <name>NAD(+)</name>
        <dbReference type="ChEBI" id="CHEBI:57540"/>
    </cofactor>
</comment>
<evidence type="ECO:0000256" key="5">
    <source>
        <dbReference type="SAM" id="Coils"/>
    </source>
</evidence>
<dbReference type="EMBL" id="LCOZ01000006">
    <property type="protein sequence ID" value="KKU87905.1"/>
    <property type="molecule type" value="Genomic_DNA"/>
</dbReference>
<dbReference type="Proteomes" id="UP000034772">
    <property type="component" value="Unassembled WGS sequence"/>
</dbReference>
<dbReference type="AlphaFoldDB" id="A0A0G1X0D8"/>
<dbReference type="Gene3D" id="3.40.50.720">
    <property type="entry name" value="NAD(P)-binding Rossmann-like Domain"/>
    <property type="match status" value="1"/>
</dbReference>
<comment type="caution">
    <text evidence="8">The sequence shown here is derived from an EMBL/GenBank/DDBJ whole genome shotgun (WGS) entry which is preliminary data.</text>
</comment>
<dbReference type="PANTHER" id="PTHR43078:SF6">
    <property type="entry name" value="UDP-GLUCURONIC ACID DECARBOXYLASE 1"/>
    <property type="match status" value="1"/>
</dbReference>
<dbReference type="InterPro" id="IPR044516">
    <property type="entry name" value="UXS-like"/>
</dbReference>
<feature type="coiled-coil region" evidence="5">
    <location>
        <begin position="515"/>
        <end position="574"/>
    </location>
</feature>
<evidence type="ECO:0000256" key="1">
    <source>
        <dbReference type="ARBA" id="ARBA00001911"/>
    </source>
</evidence>
<feature type="domain" description="NAD-dependent epimerase/dehydratase" evidence="7">
    <location>
        <begin position="7"/>
        <end position="234"/>
    </location>
</feature>
<dbReference type="InterPro" id="IPR025101">
    <property type="entry name" value="DUF4012"/>
</dbReference>
<evidence type="ECO:0000259" key="7">
    <source>
        <dbReference type="Pfam" id="PF01370"/>
    </source>
</evidence>
<dbReference type="InterPro" id="IPR001509">
    <property type="entry name" value="Epimerase_deHydtase"/>
</dbReference>
<keyword evidence="4" id="KW-0456">Lyase</keyword>